<evidence type="ECO:0000313" key="5">
    <source>
        <dbReference type="Proteomes" id="UP000054097"/>
    </source>
</evidence>
<dbReference type="EMBL" id="KN824322">
    <property type="protein sequence ID" value="KIM24589.1"/>
    <property type="molecule type" value="Genomic_DNA"/>
</dbReference>
<feature type="region of interest" description="Disordered" evidence="1">
    <location>
        <begin position="179"/>
        <end position="207"/>
    </location>
</feature>
<reference evidence="5" key="2">
    <citation type="submission" date="2015-01" db="EMBL/GenBank/DDBJ databases">
        <title>Evolutionary Origins and Diversification of the Mycorrhizal Mutualists.</title>
        <authorList>
            <consortium name="DOE Joint Genome Institute"/>
            <consortium name="Mycorrhizal Genomics Consortium"/>
            <person name="Kohler A."/>
            <person name="Kuo A."/>
            <person name="Nagy L.G."/>
            <person name="Floudas D."/>
            <person name="Copeland A."/>
            <person name="Barry K.W."/>
            <person name="Cichocki N."/>
            <person name="Veneault-Fourrey C."/>
            <person name="LaButti K."/>
            <person name="Lindquist E.A."/>
            <person name="Lipzen A."/>
            <person name="Lundell T."/>
            <person name="Morin E."/>
            <person name="Murat C."/>
            <person name="Riley R."/>
            <person name="Ohm R."/>
            <person name="Sun H."/>
            <person name="Tunlid A."/>
            <person name="Henrissat B."/>
            <person name="Grigoriev I.V."/>
            <person name="Hibbett D.S."/>
            <person name="Martin F."/>
        </authorList>
    </citation>
    <scope>NUCLEOTIDE SEQUENCE [LARGE SCALE GENOMIC DNA]</scope>
    <source>
        <strain evidence="5">MAFF 305830</strain>
    </source>
</reference>
<dbReference type="HOGENOM" id="CLU_1031195_0_0_1"/>
<feature type="chain" id="PRO_5002172430" description="Carbohydrate-binding module family 18 protein" evidence="3">
    <location>
        <begin position="21"/>
        <end position="244"/>
    </location>
</feature>
<keyword evidence="3" id="KW-0732">Signal</keyword>
<evidence type="ECO:0000313" key="4">
    <source>
        <dbReference type="EMBL" id="KIM24589.1"/>
    </source>
</evidence>
<keyword evidence="2" id="KW-0812">Transmembrane</keyword>
<accession>A0A0C3AX89</accession>
<evidence type="ECO:0008006" key="6">
    <source>
        <dbReference type="Google" id="ProtNLM"/>
    </source>
</evidence>
<reference evidence="4 5" key="1">
    <citation type="submission" date="2014-04" db="EMBL/GenBank/DDBJ databases">
        <authorList>
            <consortium name="DOE Joint Genome Institute"/>
            <person name="Kuo A."/>
            <person name="Zuccaro A."/>
            <person name="Kohler A."/>
            <person name="Nagy L.G."/>
            <person name="Floudas D."/>
            <person name="Copeland A."/>
            <person name="Barry K.W."/>
            <person name="Cichocki N."/>
            <person name="Veneault-Fourrey C."/>
            <person name="LaButti K."/>
            <person name="Lindquist E.A."/>
            <person name="Lipzen A."/>
            <person name="Lundell T."/>
            <person name="Morin E."/>
            <person name="Murat C."/>
            <person name="Sun H."/>
            <person name="Tunlid A."/>
            <person name="Henrissat B."/>
            <person name="Grigoriev I.V."/>
            <person name="Hibbett D.S."/>
            <person name="Martin F."/>
            <person name="Nordberg H.P."/>
            <person name="Cantor M.N."/>
            <person name="Hua S.X."/>
        </authorList>
    </citation>
    <scope>NUCLEOTIDE SEQUENCE [LARGE SCALE GENOMIC DNA]</scope>
    <source>
        <strain evidence="4 5">MAFF 305830</strain>
    </source>
</reference>
<evidence type="ECO:0000256" key="3">
    <source>
        <dbReference type="SAM" id="SignalP"/>
    </source>
</evidence>
<dbReference type="Proteomes" id="UP000054097">
    <property type="component" value="Unassembled WGS sequence"/>
</dbReference>
<dbReference type="STRING" id="933852.A0A0C3AX89"/>
<evidence type="ECO:0000256" key="2">
    <source>
        <dbReference type="SAM" id="Phobius"/>
    </source>
</evidence>
<keyword evidence="5" id="KW-1185">Reference proteome</keyword>
<gene>
    <name evidence="4" type="ORF">M408DRAFT_331704</name>
</gene>
<feature type="transmembrane region" description="Helical" evidence="2">
    <location>
        <begin position="225"/>
        <end position="243"/>
    </location>
</feature>
<protein>
    <recommendedName>
        <fullName evidence="6">Carbohydrate-binding module family 18 protein</fullName>
    </recommendedName>
</protein>
<organism evidence="4 5">
    <name type="scientific">Serendipita vermifera MAFF 305830</name>
    <dbReference type="NCBI Taxonomy" id="933852"/>
    <lineage>
        <taxon>Eukaryota</taxon>
        <taxon>Fungi</taxon>
        <taxon>Dikarya</taxon>
        <taxon>Basidiomycota</taxon>
        <taxon>Agaricomycotina</taxon>
        <taxon>Agaricomycetes</taxon>
        <taxon>Sebacinales</taxon>
        <taxon>Serendipitaceae</taxon>
        <taxon>Serendipita</taxon>
    </lineage>
</organism>
<dbReference type="AlphaFoldDB" id="A0A0C3AX89"/>
<name>A0A0C3AX89_SERVB</name>
<keyword evidence="2" id="KW-1133">Transmembrane helix</keyword>
<keyword evidence="2" id="KW-0472">Membrane</keyword>
<feature type="signal peptide" evidence="3">
    <location>
        <begin position="1"/>
        <end position="20"/>
    </location>
</feature>
<proteinExistence type="predicted"/>
<evidence type="ECO:0000256" key="1">
    <source>
        <dbReference type="SAM" id="MobiDB-lite"/>
    </source>
</evidence>
<sequence>MLAKALFSLFFLSAPHAAQAVGALYARQDTPLLRSDPRIDVPATLQDPTKRNDGLYARQGTCIIGHACSTGGCCSGDCCGNGCCPIGYRCQYVGNSAGCCPIGRTCGSGISGCTSSNLVECANYDHCCPRGETCSLLNGNAHCSGQDSGSSGNNGNGNANTRTTTTYYSADITLNIPTTTRTSTTSTTSRTTSTTSKTSSTTRTTPTIDNATVSQAAFNGGYPRMVMSSVGIVCLTGLVVVLLV</sequence>